<dbReference type="GO" id="GO:0005886">
    <property type="term" value="C:plasma membrane"/>
    <property type="evidence" value="ECO:0007669"/>
    <property type="project" value="UniProtKB-SubCell"/>
</dbReference>
<evidence type="ECO:0000313" key="9">
    <source>
        <dbReference type="Proteomes" id="UP000004947"/>
    </source>
</evidence>
<feature type="transmembrane region" description="Helical" evidence="6">
    <location>
        <begin position="31"/>
        <end position="53"/>
    </location>
</feature>
<comment type="subcellular location">
    <subcellularLocation>
        <location evidence="1">Cell membrane</location>
        <topology evidence="1">Multi-pass membrane protein</topology>
    </subcellularLocation>
</comment>
<dbReference type="EMBL" id="ABCK01000018">
    <property type="protein sequence ID" value="EDM26281.1"/>
    <property type="molecule type" value="Genomic_DNA"/>
</dbReference>
<evidence type="ECO:0000313" key="8">
    <source>
        <dbReference type="EMBL" id="EDM26281.1"/>
    </source>
</evidence>
<dbReference type="AlphaFoldDB" id="A6DQ40"/>
<keyword evidence="9" id="KW-1185">Reference proteome</keyword>
<feature type="transmembrane region" description="Helical" evidence="6">
    <location>
        <begin position="65"/>
        <end position="88"/>
    </location>
</feature>
<evidence type="ECO:0000256" key="3">
    <source>
        <dbReference type="ARBA" id="ARBA00022692"/>
    </source>
</evidence>
<evidence type="ECO:0000256" key="4">
    <source>
        <dbReference type="ARBA" id="ARBA00022989"/>
    </source>
</evidence>
<proteinExistence type="predicted"/>
<dbReference type="PANTHER" id="PTHR36115:SF4">
    <property type="entry name" value="MEMBRANE PROTEIN"/>
    <property type="match status" value="1"/>
</dbReference>
<feature type="transmembrane region" description="Helical" evidence="6">
    <location>
        <begin position="124"/>
        <end position="147"/>
    </location>
</feature>
<evidence type="ECO:0000256" key="1">
    <source>
        <dbReference type="ARBA" id="ARBA00004651"/>
    </source>
</evidence>
<dbReference type="OrthoDB" id="8612316at2"/>
<name>A6DQ40_9BACT</name>
<evidence type="ECO:0000259" key="7">
    <source>
        <dbReference type="Pfam" id="PF06271"/>
    </source>
</evidence>
<feature type="domain" description="RDD" evidence="7">
    <location>
        <begin position="25"/>
        <end position="159"/>
    </location>
</feature>
<dbReference type="Pfam" id="PF06271">
    <property type="entry name" value="RDD"/>
    <property type="match status" value="1"/>
</dbReference>
<evidence type="ECO:0000256" key="5">
    <source>
        <dbReference type="ARBA" id="ARBA00023136"/>
    </source>
</evidence>
<keyword evidence="4 6" id="KW-1133">Transmembrane helix</keyword>
<dbReference type="InterPro" id="IPR010432">
    <property type="entry name" value="RDD"/>
</dbReference>
<evidence type="ECO:0000256" key="6">
    <source>
        <dbReference type="SAM" id="Phobius"/>
    </source>
</evidence>
<comment type="caution">
    <text evidence="8">The sequence shown here is derived from an EMBL/GenBank/DDBJ whole genome shotgun (WGS) entry which is preliminary data.</text>
</comment>
<gene>
    <name evidence="8" type="ORF">LNTAR_24259</name>
</gene>
<reference evidence="8 9" key="1">
    <citation type="journal article" date="2010" name="J. Bacteriol.">
        <title>Genome sequence of Lentisphaera araneosa HTCC2155T, the type species of the order Lentisphaerales in the phylum Lentisphaerae.</title>
        <authorList>
            <person name="Thrash J.C."/>
            <person name="Cho J.C."/>
            <person name="Vergin K.L."/>
            <person name="Morris R.M."/>
            <person name="Giovannoni S.J."/>
        </authorList>
    </citation>
    <scope>NUCLEOTIDE SEQUENCE [LARGE SCALE GENOMIC DNA]</scope>
    <source>
        <strain evidence="8 9">HTCC2155</strain>
    </source>
</reference>
<dbReference type="eggNOG" id="COG1714">
    <property type="taxonomic scope" value="Bacteria"/>
</dbReference>
<keyword evidence="5 6" id="KW-0472">Membrane</keyword>
<keyword evidence="3 6" id="KW-0812">Transmembrane</keyword>
<keyword evidence="2" id="KW-1003">Cell membrane</keyword>
<dbReference type="Proteomes" id="UP000004947">
    <property type="component" value="Unassembled WGS sequence"/>
</dbReference>
<evidence type="ECO:0000256" key="2">
    <source>
        <dbReference type="ARBA" id="ARBA00022475"/>
    </source>
</evidence>
<dbReference type="STRING" id="313628.LNTAR_24259"/>
<dbReference type="RefSeq" id="WP_007279971.1">
    <property type="nucleotide sequence ID" value="NZ_ABCK01000018.1"/>
</dbReference>
<dbReference type="InterPro" id="IPR051791">
    <property type="entry name" value="Pra-immunoreactive"/>
</dbReference>
<sequence>MEEKNIYAAPEAEVLDEVNINYNLASRWQRFLGSFIDGLVIGLITIPLMYFTGGFDGITEGHQPSLVYTLVMSLVGFVIFLGINYKFLKNDAQTIGKKAMKTKIVTNDGEQASFGRHIIKRYTLYNFLGMIPVIGQVLSLVNLVFIFGSAKRCGHDYFADTKVVAL</sequence>
<accession>A6DQ40</accession>
<organism evidence="8 9">
    <name type="scientific">Lentisphaera araneosa HTCC2155</name>
    <dbReference type="NCBI Taxonomy" id="313628"/>
    <lineage>
        <taxon>Bacteria</taxon>
        <taxon>Pseudomonadati</taxon>
        <taxon>Lentisphaerota</taxon>
        <taxon>Lentisphaeria</taxon>
        <taxon>Lentisphaerales</taxon>
        <taxon>Lentisphaeraceae</taxon>
        <taxon>Lentisphaera</taxon>
    </lineage>
</organism>
<protein>
    <recommendedName>
        <fullName evidence="7">RDD domain-containing protein</fullName>
    </recommendedName>
</protein>
<dbReference type="PANTHER" id="PTHR36115">
    <property type="entry name" value="PROLINE-RICH ANTIGEN HOMOLOG-RELATED"/>
    <property type="match status" value="1"/>
</dbReference>